<dbReference type="InterPro" id="IPR036890">
    <property type="entry name" value="HATPase_C_sf"/>
</dbReference>
<organism evidence="1 3">
    <name type="scientific">Chryseobacterium shandongense</name>
    <dbReference type="NCBI Taxonomy" id="1493872"/>
    <lineage>
        <taxon>Bacteria</taxon>
        <taxon>Pseudomonadati</taxon>
        <taxon>Bacteroidota</taxon>
        <taxon>Flavobacteriia</taxon>
        <taxon>Flavobacteriales</taxon>
        <taxon>Weeksellaceae</taxon>
        <taxon>Chryseobacterium group</taxon>
        <taxon>Chryseobacterium</taxon>
    </lineage>
</organism>
<evidence type="ECO:0000313" key="1">
    <source>
        <dbReference type="EMBL" id="AZA87571.1"/>
    </source>
</evidence>
<keyword evidence="4" id="KW-1185">Reference proteome</keyword>
<evidence type="ECO:0000313" key="4">
    <source>
        <dbReference type="Proteomes" id="UP000281741"/>
    </source>
</evidence>
<dbReference type="EMBL" id="CP033915">
    <property type="protein sequence ID" value="AZA87571.1"/>
    <property type="molecule type" value="Genomic_DNA"/>
</dbReference>
<dbReference type="Gene3D" id="3.30.565.10">
    <property type="entry name" value="Histidine kinase-like ATPase, C-terminal domain"/>
    <property type="match status" value="1"/>
</dbReference>
<name>A0AAD0YIZ1_9FLAO</name>
<dbReference type="AlphaFoldDB" id="A0AAD0YIZ1"/>
<dbReference type="Proteomes" id="UP000274073">
    <property type="component" value="Chromosome"/>
</dbReference>
<keyword evidence="1" id="KW-0547">Nucleotide-binding</keyword>
<dbReference type="EMBL" id="CP033912">
    <property type="protein sequence ID" value="AZA96071.1"/>
    <property type="molecule type" value="Genomic_DNA"/>
</dbReference>
<dbReference type="Proteomes" id="UP000281741">
    <property type="component" value="Chromosome"/>
</dbReference>
<evidence type="ECO:0000313" key="3">
    <source>
        <dbReference type="Proteomes" id="UP000274073"/>
    </source>
</evidence>
<protein>
    <submittedName>
        <fullName evidence="1">ATP-binding protein</fullName>
    </submittedName>
</protein>
<accession>A0AAD0YIZ1</accession>
<dbReference type="SUPFAM" id="SSF55874">
    <property type="entry name" value="ATPase domain of HSP90 chaperone/DNA topoisomerase II/histidine kinase"/>
    <property type="match status" value="1"/>
</dbReference>
<proteinExistence type="predicted"/>
<evidence type="ECO:0000313" key="2">
    <source>
        <dbReference type="EMBL" id="AZA96071.1"/>
    </source>
</evidence>
<keyword evidence="1" id="KW-0067">ATP-binding</keyword>
<gene>
    <name evidence="1" type="ORF">EG349_12590</name>
    <name evidence="2" type="ORF">EG353_11050</name>
</gene>
<dbReference type="GO" id="GO:0005524">
    <property type="term" value="F:ATP binding"/>
    <property type="evidence" value="ECO:0007669"/>
    <property type="project" value="UniProtKB-KW"/>
</dbReference>
<reference evidence="3 4" key="1">
    <citation type="submission" date="2018-11" db="EMBL/GenBank/DDBJ databases">
        <title>Proposal to divide the Flavobacteriaceae and reorganize its genera based on Amino Acid Identity values calculated from whole genome sequences.</title>
        <authorList>
            <person name="Nicholson A.C."/>
            <person name="Gulvik C.A."/>
            <person name="Whitney A.M."/>
            <person name="Humrighouse B.W."/>
            <person name="Bell M."/>
            <person name="Holmes B."/>
            <person name="Steigerwalt A.G."/>
            <person name="Villarma A."/>
            <person name="Sheth M."/>
            <person name="Batra D."/>
            <person name="Pryor J."/>
            <person name="Bernardet J.-F."/>
            <person name="Hugo C."/>
            <person name="Kampfer P."/>
            <person name="Newman J."/>
            <person name="McQuiston J.R."/>
        </authorList>
    </citation>
    <scope>NUCLEOTIDE SEQUENCE [LARGE SCALE GENOMIC DNA]</scope>
    <source>
        <strain evidence="1 3">G0207</strain>
        <strain evidence="2 4">H5143</strain>
    </source>
</reference>
<sequence length="408" mass="48149">MESIIPIIDSNVNFTPLVFYRDFLKKLANFYREHPSEEIAFRLFGNGDNEIYNSNYRIDPIAIPLLLSILEQLSKFHRGPLKLFLNNNYATSSALEFLYRANFFKTAGDKDYYHQSGNSIISYNAEYLGAFKGKEIRKDHLVRSYKKDDYSTIEFQLYNEILLRDQINSMTSYYVQEHFRELLFDNPNTIAYHNTYIDILSELITNGVIHSGSTTYAMMFVDRYRTKFSISDNGIGLKKSLDTKVFFPFYYSKDEFRNSLEKKETKFSPVFIENLIDIFEALFYSSIKEREGIFDLMLNVVLNSQGYFRLHTDNCQIIVTNRIFKYLSSLQKIRASILYTHKLNENTELDNSIYKKDIVEYKNQIKKLFAKMLSVTIDYYSEETQFSSIRFFNVKFKGVHIEVEIPNR</sequence>